<keyword evidence="3 6" id="KW-0812">Transmembrane</keyword>
<dbReference type="Pfam" id="PF03772">
    <property type="entry name" value="Competence"/>
    <property type="match status" value="1"/>
</dbReference>
<feature type="transmembrane region" description="Helical" evidence="6">
    <location>
        <begin position="12"/>
        <end position="30"/>
    </location>
</feature>
<feature type="transmembrane region" description="Helical" evidence="6">
    <location>
        <begin position="492"/>
        <end position="512"/>
    </location>
</feature>
<feature type="transmembrane region" description="Helical" evidence="6">
    <location>
        <begin position="281"/>
        <end position="303"/>
    </location>
</feature>
<evidence type="ECO:0000259" key="7">
    <source>
        <dbReference type="Pfam" id="PF03772"/>
    </source>
</evidence>
<dbReference type="AlphaFoldDB" id="A0A7H1NUN6"/>
<dbReference type="InterPro" id="IPR004477">
    <property type="entry name" value="ComEC_N"/>
</dbReference>
<feature type="transmembrane region" description="Helical" evidence="6">
    <location>
        <begin position="315"/>
        <end position="337"/>
    </location>
</feature>
<keyword evidence="2" id="KW-1003">Cell membrane</keyword>
<protein>
    <submittedName>
        <fullName evidence="8">Competence protein</fullName>
    </submittedName>
</protein>
<feature type="transmembrane region" description="Helical" evidence="6">
    <location>
        <begin position="390"/>
        <end position="407"/>
    </location>
</feature>
<feature type="domain" description="ComEC/Rec2-related protein" evidence="7">
    <location>
        <begin position="260"/>
        <end position="541"/>
    </location>
</feature>
<evidence type="ECO:0000256" key="1">
    <source>
        <dbReference type="ARBA" id="ARBA00004651"/>
    </source>
</evidence>
<feature type="transmembrane region" description="Helical" evidence="6">
    <location>
        <begin position="548"/>
        <end position="566"/>
    </location>
</feature>
<gene>
    <name evidence="8" type="ORF">JGUZn3_22950</name>
</gene>
<dbReference type="PANTHER" id="PTHR30619:SF1">
    <property type="entry name" value="RECOMBINATION PROTEIN 2"/>
    <property type="match status" value="1"/>
</dbReference>
<feature type="transmembrane region" description="Helical" evidence="6">
    <location>
        <begin position="68"/>
        <end position="86"/>
    </location>
</feature>
<accession>A0A7H1NUN6</accession>
<dbReference type="InterPro" id="IPR052159">
    <property type="entry name" value="Competence_DNA_uptake"/>
</dbReference>
<dbReference type="KEGG" id="ebla:JGUZn3_22950"/>
<name>A0A7H1NUN6_9PROT</name>
<evidence type="ECO:0000256" key="5">
    <source>
        <dbReference type="ARBA" id="ARBA00023136"/>
    </source>
</evidence>
<feature type="transmembrane region" description="Helical" evidence="6">
    <location>
        <begin position="432"/>
        <end position="452"/>
    </location>
</feature>
<keyword evidence="4 6" id="KW-1133">Transmembrane helix</keyword>
<evidence type="ECO:0000313" key="8">
    <source>
        <dbReference type="EMBL" id="QNT79496.1"/>
    </source>
</evidence>
<feature type="transmembrane region" description="Helical" evidence="6">
    <location>
        <begin position="42"/>
        <end position="61"/>
    </location>
</feature>
<reference evidence="8 9" key="1">
    <citation type="submission" date="2020-08" db="EMBL/GenBank/DDBJ databases">
        <title>Complete genome sequence of Entomobacter blattae G55GP.</title>
        <authorList>
            <person name="Poehlein A."/>
            <person name="Guzman J."/>
            <person name="Daniel R."/>
            <person name="Vilcinskas A."/>
        </authorList>
    </citation>
    <scope>NUCLEOTIDE SEQUENCE [LARGE SCALE GENOMIC DNA]</scope>
    <source>
        <strain evidence="8 9">G55GP</strain>
    </source>
</reference>
<organism evidence="8 9">
    <name type="scientific">Entomobacter blattae</name>
    <dbReference type="NCBI Taxonomy" id="2762277"/>
    <lineage>
        <taxon>Bacteria</taxon>
        <taxon>Pseudomonadati</taxon>
        <taxon>Pseudomonadota</taxon>
        <taxon>Alphaproteobacteria</taxon>
        <taxon>Acetobacterales</taxon>
        <taxon>Acetobacteraceae</taxon>
        <taxon>Entomobacter</taxon>
    </lineage>
</organism>
<dbReference type="GO" id="GO:0005886">
    <property type="term" value="C:plasma membrane"/>
    <property type="evidence" value="ECO:0007669"/>
    <property type="project" value="UniProtKB-SubCell"/>
</dbReference>
<proteinExistence type="predicted"/>
<evidence type="ECO:0000256" key="3">
    <source>
        <dbReference type="ARBA" id="ARBA00022692"/>
    </source>
</evidence>
<evidence type="ECO:0000256" key="4">
    <source>
        <dbReference type="ARBA" id="ARBA00022989"/>
    </source>
</evidence>
<feature type="transmembrane region" description="Helical" evidence="6">
    <location>
        <begin position="518"/>
        <end position="541"/>
    </location>
</feature>
<sequence length="772" mass="85851">MFFQSLSSPIMGSRAAVFAIVFAIGCISYFSLKREPAWEDMGLAGLSIGIIWAIGHFFSFFTVQKATAVLLVGYCGFANAFFHTHWQNPVTALPWYGTLMEGRIIKIDSRTSVDSRARVKDEAIKHYVTLSNVKYLSGVEQDTNPLMRDVRVRLRYNDPKHYQVGQKIELRAMLRSISSPSFSHDYDQQFRAWFENINGAGYALSVGKVVEDGEGNNFRLKFYTILGQVQQRIQQTRQNIANVIMSQTGCQDCKAIEAILLAGETGLLAESVRQEFAASGLSHLLAVAGLHLASVMGVCVFVLRKGLACWPYAALHWPIKKIALITGFLLGGGYAVLTGLHVPVLRSYFMLAWIILALLVERPVLSLLRFGWAIGLLLIVWPELVRDVSFQMSFTAVLGLICGYQIIHHYEQNRYQHTPLWKRSWLAAEGRNLFFASFFAGMATLPVIAAHFGTFQPYFIIANLIAVPITSLWVLPWGILSLFLMVFGKASWALAMMGIGIKAIILLAHMVARLPGSVFHIPLMPEAVLWCAIGGVTLCCLGTRRLRLVGGIVLAGVIGVMAFQLPPNLLVSPDGRLVGLIDHKGLFIILGHDPYIEKRWMTGFALNSVQHFSSEEGGDTATRNQAFFPVGNAVGDKGQPWPEYLHCQSGGICRIFLDHFGMQGREILLYYEKKKREDPRPPALLNMEKANMKKACQKAALVLTLVAYREPCSAFVGQEINTISIRKSGALNIWFKSASLRLISDQQVRGMRPWVREPGQRGLPNLPLAASE</sequence>
<evidence type="ECO:0000256" key="6">
    <source>
        <dbReference type="SAM" id="Phobius"/>
    </source>
</evidence>
<keyword evidence="9" id="KW-1185">Reference proteome</keyword>
<comment type="subcellular location">
    <subcellularLocation>
        <location evidence="1">Cell membrane</location>
        <topology evidence="1">Multi-pass membrane protein</topology>
    </subcellularLocation>
</comment>
<keyword evidence="5 6" id="KW-0472">Membrane</keyword>
<dbReference type="NCBIfam" id="TIGR00360">
    <property type="entry name" value="ComEC_N-term"/>
    <property type="match status" value="1"/>
</dbReference>
<feature type="transmembrane region" description="Helical" evidence="6">
    <location>
        <begin position="458"/>
        <end position="480"/>
    </location>
</feature>
<dbReference type="Proteomes" id="UP000516349">
    <property type="component" value="Chromosome"/>
</dbReference>
<dbReference type="RefSeq" id="WP_203413650.1">
    <property type="nucleotide sequence ID" value="NZ_CP060244.1"/>
</dbReference>
<evidence type="ECO:0000256" key="2">
    <source>
        <dbReference type="ARBA" id="ARBA00022475"/>
    </source>
</evidence>
<dbReference type="PANTHER" id="PTHR30619">
    <property type="entry name" value="DNA INTERNALIZATION/COMPETENCE PROTEIN COMEC/REC2"/>
    <property type="match status" value="1"/>
</dbReference>
<evidence type="ECO:0000313" key="9">
    <source>
        <dbReference type="Proteomes" id="UP000516349"/>
    </source>
</evidence>
<dbReference type="EMBL" id="CP060244">
    <property type="protein sequence ID" value="QNT79496.1"/>
    <property type="molecule type" value="Genomic_DNA"/>
</dbReference>